<dbReference type="SUPFAM" id="SSF75217">
    <property type="entry name" value="alpha/beta knot"/>
    <property type="match status" value="1"/>
</dbReference>
<dbReference type="EMBL" id="JAAEJV010000029">
    <property type="protein sequence ID" value="MBF5059582.1"/>
    <property type="molecule type" value="Genomic_DNA"/>
</dbReference>
<dbReference type="PANTHER" id="PTHR43191">
    <property type="entry name" value="RRNA METHYLTRANSFERASE 3"/>
    <property type="match status" value="1"/>
</dbReference>
<dbReference type="PANTHER" id="PTHR43191:SF7">
    <property type="entry name" value="OBP33PEP LIKE PROTEIN"/>
    <property type="match status" value="1"/>
</dbReference>
<dbReference type="InterPro" id="IPR001537">
    <property type="entry name" value="SpoU_MeTrfase"/>
</dbReference>
<dbReference type="InterPro" id="IPR029026">
    <property type="entry name" value="tRNA_m1G_MTases_N"/>
</dbReference>
<dbReference type="InterPro" id="IPR051259">
    <property type="entry name" value="rRNA_Methyltransferase"/>
</dbReference>
<comment type="caution">
    <text evidence="4">The sequence shown here is derived from an EMBL/GenBank/DDBJ whole genome shotgun (WGS) entry which is preliminary data.</text>
</comment>
<proteinExistence type="predicted"/>
<keyword evidence="1" id="KW-0489">Methyltransferase</keyword>
<dbReference type="Proteomes" id="UP001194714">
    <property type="component" value="Unassembled WGS sequence"/>
</dbReference>
<dbReference type="InterPro" id="IPR029028">
    <property type="entry name" value="Alpha/beta_knot_MTases"/>
</dbReference>
<dbReference type="RefSeq" id="WP_194847885.1">
    <property type="nucleotide sequence ID" value="NZ_JAAEJV010000029.1"/>
</dbReference>
<dbReference type="Gene3D" id="3.40.1280.10">
    <property type="match status" value="1"/>
</dbReference>
<keyword evidence="5" id="KW-1185">Reference proteome</keyword>
<evidence type="ECO:0000256" key="2">
    <source>
        <dbReference type="ARBA" id="ARBA00022679"/>
    </source>
</evidence>
<protein>
    <recommendedName>
        <fullName evidence="3">tRNA/rRNA methyltransferase SpoU type domain-containing protein</fullName>
    </recommendedName>
</protein>
<organism evidence="4 5">
    <name type="scientific">Candidatus Neptunichlamydia vexilliferae</name>
    <dbReference type="NCBI Taxonomy" id="1651774"/>
    <lineage>
        <taxon>Bacteria</taxon>
        <taxon>Pseudomonadati</taxon>
        <taxon>Chlamydiota</taxon>
        <taxon>Chlamydiia</taxon>
        <taxon>Parachlamydiales</taxon>
        <taxon>Simkaniaceae</taxon>
        <taxon>Candidatus Neptunichlamydia</taxon>
    </lineage>
</organism>
<reference evidence="4 5" key="1">
    <citation type="submission" date="2020-01" db="EMBL/GenBank/DDBJ databases">
        <title>Draft genome sequence of Cand. Neptunochlamydia vexilliferae K9.</title>
        <authorList>
            <person name="Schulz F."/>
            <person name="Koestlbacher S."/>
            <person name="Wascher F."/>
            <person name="Pizzetti I."/>
            <person name="Horn M."/>
        </authorList>
    </citation>
    <scope>NUCLEOTIDE SEQUENCE [LARGE SCALE GENOMIC DNA]</scope>
    <source>
        <strain evidence="4 5">K9</strain>
    </source>
</reference>
<evidence type="ECO:0000313" key="5">
    <source>
        <dbReference type="Proteomes" id="UP001194714"/>
    </source>
</evidence>
<accession>A0ABS0AZM3</accession>
<feature type="domain" description="tRNA/rRNA methyltransferase SpoU type" evidence="3">
    <location>
        <begin position="95"/>
        <end position="226"/>
    </location>
</feature>
<gene>
    <name evidence="4" type="ORF">NEPTK9_001098</name>
</gene>
<sequence length="239" mass="27071">MTFTKEKFFSLPYRKRHKHAGRHLRSLYEQKLPLDPHYRMMEEWLELPPLEENREAISDRFHLHMREAAISLQEHNTLDVKRLDILSNAPYLPIGIYLEELRSAFNIGSILRTVEAFRLGTVYFSENTPFIDNPKVEKTAMGVAHTVPTQRGDLSTLPGPLIALETVEGAPSIFDFEFPDSFSLLLGNEEYGLKAKTLEAADHIVQIPLVGSKNSLNVASAFAIAAAHFSVAKRDRTLL</sequence>
<name>A0ABS0AZM3_9BACT</name>
<evidence type="ECO:0000256" key="1">
    <source>
        <dbReference type="ARBA" id="ARBA00022603"/>
    </source>
</evidence>
<evidence type="ECO:0000313" key="4">
    <source>
        <dbReference type="EMBL" id="MBF5059582.1"/>
    </source>
</evidence>
<keyword evidence="2" id="KW-0808">Transferase</keyword>
<evidence type="ECO:0000259" key="3">
    <source>
        <dbReference type="Pfam" id="PF00588"/>
    </source>
</evidence>
<dbReference type="Pfam" id="PF00588">
    <property type="entry name" value="SpoU_methylase"/>
    <property type="match status" value="1"/>
</dbReference>